<evidence type="ECO:0000313" key="1">
    <source>
        <dbReference type="EMBL" id="NQE38591.1"/>
    </source>
</evidence>
<dbReference type="Proteomes" id="UP000702425">
    <property type="component" value="Unassembled WGS sequence"/>
</dbReference>
<evidence type="ECO:0008006" key="3">
    <source>
        <dbReference type="Google" id="ProtNLM"/>
    </source>
</evidence>
<reference evidence="1 2" key="1">
    <citation type="journal article" date="2020" name="Sci. Rep.">
        <title>A novel cyanobacterial geosmin producer, revising GeoA distribution and dispersion patterns in Bacteria.</title>
        <authorList>
            <person name="Churro C."/>
            <person name="Semedo-Aguiar A.P."/>
            <person name="Silva A.D."/>
            <person name="Pereira-Leal J.B."/>
            <person name="Leite R.B."/>
        </authorList>
    </citation>
    <scope>NUCLEOTIDE SEQUENCE [LARGE SCALE GENOMIC DNA]</scope>
    <source>
        <strain evidence="1 2">IPMA8</strain>
    </source>
</reference>
<organism evidence="1 2">
    <name type="scientific">Microcoleus asticus IPMA8</name>
    <dbReference type="NCBI Taxonomy" id="2563858"/>
    <lineage>
        <taxon>Bacteria</taxon>
        <taxon>Bacillati</taxon>
        <taxon>Cyanobacteriota</taxon>
        <taxon>Cyanophyceae</taxon>
        <taxon>Oscillatoriophycideae</taxon>
        <taxon>Oscillatoriales</taxon>
        <taxon>Microcoleaceae</taxon>
        <taxon>Microcoleus</taxon>
        <taxon>Microcoleus asticus</taxon>
    </lineage>
</organism>
<name>A0ABX2D7E6_9CYAN</name>
<protein>
    <recommendedName>
        <fullName evidence="3">Transposase</fullName>
    </recommendedName>
</protein>
<evidence type="ECO:0000313" key="2">
    <source>
        <dbReference type="Proteomes" id="UP000702425"/>
    </source>
</evidence>
<dbReference type="EMBL" id="SRRZ01000268">
    <property type="protein sequence ID" value="NQE38591.1"/>
    <property type="molecule type" value="Genomic_DNA"/>
</dbReference>
<accession>A0ABX2D7E6</accession>
<sequence length="38" mass="4322">MFEDELELAYAVINGVEARGKKGNYSTKRIKLRADHPT</sequence>
<comment type="caution">
    <text evidence="1">The sequence shown here is derived from an EMBL/GenBank/DDBJ whole genome shotgun (WGS) entry which is preliminary data.</text>
</comment>
<keyword evidence="2" id="KW-1185">Reference proteome</keyword>
<gene>
    <name evidence="1" type="ORF">E5S67_06376</name>
</gene>
<proteinExistence type="predicted"/>